<dbReference type="Gene3D" id="3.40.190.10">
    <property type="entry name" value="Periplasmic binding protein-like II"/>
    <property type="match status" value="1"/>
</dbReference>
<reference evidence="7 8" key="1">
    <citation type="submission" date="2019-06" db="EMBL/GenBank/DDBJ databases">
        <title>Genome of new Rhodobacteraceae sp. SM1903.</title>
        <authorList>
            <person name="Ren X."/>
        </authorList>
    </citation>
    <scope>NUCLEOTIDE SEQUENCE [LARGE SCALE GENOMIC DNA]</scope>
    <source>
        <strain evidence="7 8">SM1903</strain>
    </source>
</reference>
<dbReference type="CDD" id="cd08504">
    <property type="entry name" value="PBP2_OppA"/>
    <property type="match status" value="1"/>
</dbReference>
<comment type="similarity">
    <text evidence="2">Belongs to the bacterial solute-binding protein 5 family.</text>
</comment>
<dbReference type="GO" id="GO:1904680">
    <property type="term" value="F:peptide transmembrane transporter activity"/>
    <property type="evidence" value="ECO:0007669"/>
    <property type="project" value="TreeGrafter"/>
</dbReference>
<evidence type="ECO:0000256" key="2">
    <source>
        <dbReference type="ARBA" id="ARBA00005695"/>
    </source>
</evidence>
<dbReference type="GO" id="GO:0043190">
    <property type="term" value="C:ATP-binding cassette (ABC) transporter complex"/>
    <property type="evidence" value="ECO:0007669"/>
    <property type="project" value="InterPro"/>
</dbReference>
<dbReference type="OrthoDB" id="9803988at2"/>
<comment type="caution">
    <text evidence="7">The sequence shown here is derived from an EMBL/GenBank/DDBJ whole genome shotgun (WGS) entry which is preliminary data.</text>
</comment>
<dbReference type="InterPro" id="IPR030678">
    <property type="entry name" value="Peptide/Ni-bd"/>
</dbReference>
<dbReference type="Gene3D" id="3.10.105.10">
    <property type="entry name" value="Dipeptide-binding Protein, Domain 3"/>
    <property type="match status" value="1"/>
</dbReference>
<name>A0A5C5GFQ0_9RHOB</name>
<dbReference type="GO" id="GO:0015833">
    <property type="term" value="P:peptide transport"/>
    <property type="evidence" value="ECO:0007669"/>
    <property type="project" value="TreeGrafter"/>
</dbReference>
<feature type="signal peptide" evidence="5">
    <location>
        <begin position="1"/>
        <end position="23"/>
    </location>
</feature>
<dbReference type="PANTHER" id="PTHR30290:SF10">
    <property type="entry name" value="PERIPLASMIC OLIGOPEPTIDE-BINDING PROTEIN-RELATED"/>
    <property type="match status" value="1"/>
</dbReference>
<evidence type="ECO:0000259" key="6">
    <source>
        <dbReference type="Pfam" id="PF00496"/>
    </source>
</evidence>
<dbReference type="AlphaFoldDB" id="A0A5C5GFQ0"/>
<dbReference type="PIRSF" id="PIRSF002741">
    <property type="entry name" value="MppA"/>
    <property type="match status" value="1"/>
</dbReference>
<dbReference type="FunFam" id="3.90.76.10:FF:000001">
    <property type="entry name" value="Oligopeptide ABC transporter substrate-binding protein"/>
    <property type="match status" value="1"/>
</dbReference>
<dbReference type="Gene3D" id="3.90.76.10">
    <property type="entry name" value="Dipeptide-binding Protein, Domain 1"/>
    <property type="match status" value="1"/>
</dbReference>
<dbReference type="GO" id="GO:0030288">
    <property type="term" value="C:outer membrane-bounded periplasmic space"/>
    <property type="evidence" value="ECO:0007669"/>
    <property type="project" value="TreeGrafter"/>
</dbReference>
<dbReference type="RefSeq" id="WP_140194210.1">
    <property type="nucleotide sequence ID" value="NZ_CP065915.1"/>
</dbReference>
<keyword evidence="3" id="KW-0813">Transport</keyword>
<keyword evidence="4 5" id="KW-0732">Signal</keyword>
<evidence type="ECO:0000313" key="8">
    <source>
        <dbReference type="Proteomes" id="UP000314011"/>
    </source>
</evidence>
<evidence type="ECO:0000256" key="3">
    <source>
        <dbReference type="ARBA" id="ARBA00022448"/>
    </source>
</evidence>
<accession>A0A5C5GFQ0</accession>
<dbReference type="PANTHER" id="PTHR30290">
    <property type="entry name" value="PERIPLASMIC BINDING COMPONENT OF ABC TRANSPORTER"/>
    <property type="match status" value="1"/>
</dbReference>
<dbReference type="InterPro" id="IPR039424">
    <property type="entry name" value="SBP_5"/>
</dbReference>
<evidence type="ECO:0000256" key="4">
    <source>
        <dbReference type="ARBA" id="ARBA00022729"/>
    </source>
</evidence>
<sequence length="547" mass="60737">MNIRHTLKATTAALLVTGGAAFAQDDAMTGPNGEALAENQTFTYRVLDEFPSIDPNLIEDVEGSAIGRNLFEGLMSQNDKGEVVPGVATGYEVSEDGMTYTFTLREDATWSNGEPVTANDFVYSWQRAADPATASEYQWYMGLMAIENVDEVMAGDMEPSELGVTAVDDYTLEVKLTQPLPYFPQMVTHTTTFPVPQSVIEEFGDEWTQPGNMVGNGAYVLAERVPQEYITLTKNENYWDAENVYIEEVTALIINDENAALTRWEAGEFDQTDVPAGQFPRLSEEYPDEAISVPNLCTYYYNVNLTDKGLEALQDPNVRTALSMAIDRDVIVNNVTAGGQLPAYSLTHSGTADFEVPEIEMADMTQEERNTRAQELLAEAGYGPDGEPLEVEIIYNTSDAHRSIAVAIGQMWSQTLGIETSLGNQEWQTYLTTRGEKDYQGVARAGWCADYNEASSFLDIMQSDSGYNDSGFESAEYDELLAEARTAEDPLPLYQQAEEILVAEQPILPIYFYTTVFMLDSSIQGWPLENAQDNWYAKDLYRVAEGE</sequence>
<evidence type="ECO:0000256" key="5">
    <source>
        <dbReference type="SAM" id="SignalP"/>
    </source>
</evidence>
<feature type="chain" id="PRO_5023064475" evidence="5">
    <location>
        <begin position="24"/>
        <end position="547"/>
    </location>
</feature>
<proteinExistence type="inferred from homology"/>
<dbReference type="Proteomes" id="UP000314011">
    <property type="component" value="Unassembled WGS sequence"/>
</dbReference>
<gene>
    <name evidence="7" type="ORF">FHY64_09685</name>
</gene>
<feature type="domain" description="Solute-binding protein family 5" evidence="6">
    <location>
        <begin position="82"/>
        <end position="468"/>
    </location>
</feature>
<keyword evidence="8" id="KW-1185">Reference proteome</keyword>
<protein>
    <submittedName>
        <fullName evidence="7">Peptide ABC transporter substrate-binding protein</fullName>
    </submittedName>
</protein>
<dbReference type="InterPro" id="IPR000914">
    <property type="entry name" value="SBP_5_dom"/>
</dbReference>
<dbReference type="EMBL" id="VFFF01000001">
    <property type="protein sequence ID" value="TNY33523.1"/>
    <property type="molecule type" value="Genomic_DNA"/>
</dbReference>
<organism evidence="7 8">
    <name type="scientific">Pelagovum pacificum</name>
    <dbReference type="NCBI Taxonomy" id="2588711"/>
    <lineage>
        <taxon>Bacteria</taxon>
        <taxon>Pseudomonadati</taxon>
        <taxon>Pseudomonadota</taxon>
        <taxon>Alphaproteobacteria</taxon>
        <taxon>Rhodobacterales</taxon>
        <taxon>Paracoccaceae</taxon>
        <taxon>Pelagovum</taxon>
    </lineage>
</organism>
<evidence type="ECO:0000313" key="7">
    <source>
        <dbReference type="EMBL" id="TNY33523.1"/>
    </source>
</evidence>
<evidence type="ECO:0000256" key="1">
    <source>
        <dbReference type="ARBA" id="ARBA00004418"/>
    </source>
</evidence>
<dbReference type="Pfam" id="PF00496">
    <property type="entry name" value="SBP_bac_5"/>
    <property type="match status" value="1"/>
</dbReference>
<comment type="subcellular location">
    <subcellularLocation>
        <location evidence="1">Periplasm</location>
    </subcellularLocation>
</comment>
<dbReference type="SUPFAM" id="SSF53850">
    <property type="entry name" value="Periplasmic binding protein-like II"/>
    <property type="match status" value="1"/>
</dbReference>